<dbReference type="EMBL" id="PQIB02000010">
    <property type="protein sequence ID" value="RLM91903.1"/>
    <property type="molecule type" value="Genomic_DNA"/>
</dbReference>
<dbReference type="Proteomes" id="UP000275267">
    <property type="component" value="Unassembled WGS sequence"/>
</dbReference>
<evidence type="ECO:0000313" key="2">
    <source>
        <dbReference type="EMBL" id="RLM91903.1"/>
    </source>
</evidence>
<dbReference type="AlphaFoldDB" id="A0A3L6QZF3"/>
<protein>
    <submittedName>
        <fullName evidence="2">Uncharacterized protein</fullName>
    </submittedName>
</protein>
<evidence type="ECO:0000313" key="3">
    <source>
        <dbReference type="Proteomes" id="UP000275267"/>
    </source>
</evidence>
<keyword evidence="3" id="KW-1185">Reference proteome</keyword>
<name>A0A3L6QZF3_PANMI</name>
<feature type="region of interest" description="Disordered" evidence="1">
    <location>
        <begin position="19"/>
        <end position="62"/>
    </location>
</feature>
<evidence type="ECO:0000256" key="1">
    <source>
        <dbReference type="SAM" id="MobiDB-lite"/>
    </source>
</evidence>
<comment type="caution">
    <text evidence="2">The sequence shown here is derived from an EMBL/GenBank/DDBJ whole genome shotgun (WGS) entry which is preliminary data.</text>
</comment>
<gene>
    <name evidence="2" type="ORF">C2845_PM08G15200</name>
</gene>
<accession>A0A3L6QZF3</accession>
<sequence length="202" mass="21678">MRRRSSRLRCAAGLLASPCPVPSSQRKWTATPAVGGTSRPCPPPRPRGAGGSPSQRGLSSSAIRVTASTGAQPGSDPVLAGAPLLPLNFNAIRMPAMEDSPPVELPSRLAIQLFRDKMFLPGAILDEVFDRWPGDGVRCRGNEKSASLLYRSMHLSCPLISFFVSHLFSASSPKIFRSRSVLTMYDYSIDGKPSSILAPLQS</sequence>
<proteinExistence type="predicted"/>
<reference evidence="3" key="1">
    <citation type="journal article" date="2019" name="Nat. Commun.">
        <title>The genome of broomcorn millet.</title>
        <authorList>
            <person name="Zou C."/>
            <person name="Miki D."/>
            <person name="Li D."/>
            <person name="Tang Q."/>
            <person name="Xiao L."/>
            <person name="Rajput S."/>
            <person name="Deng P."/>
            <person name="Jia W."/>
            <person name="Huang R."/>
            <person name="Zhang M."/>
            <person name="Sun Y."/>
            <person name="Hu J."/>
            <person name="Fu X."/>
            <person name="Schnable P.S."/>
            <person name="Li F."/>
            <person name="Zhang H."/>
            <person name="Feng B."/>
            <person name="Zhu X."/>
            <person name="Liu R."/>
            <person name="Schnable J.C."/>
            <person name="Zhu J.-K."/>
            <person name="Zhang H."/>
        </authorList>
    </citation>
    <scope>NUCLEOTIDE SEQUENCE [LARGE SCALE GENOMIC DNA]</scope>
</reference>
<organism evidence="2 3">
    <name type="scientific">Panicum miliaceum</name>
    <name type="common">Proso millet</name>
    <name type="synonym">Broomcorn millet</name>
    <dbReference type="NCBI Taxonomy" id="4540"/>
    <lineage>
        <taxon>Eukaryota</taxon>
        <taxon>Viridiplantae</taxon>
        <taxon>Streptophyta</taxon>
        <taxon>Embryophyta</taxon>
        <taxon>Tracheophyta</taxon>
        <taxon>Spermatophyta</taxon>
        <taxon>Magnoliopsida</taxon>
        <taxon>Liliopsida</taxon>
        <taxon>Poales</taxon>
        <taxon>Poaceae</taxon>
        <taxon>PACMAD clade</taxon>
        <taxon>Panicoideae</taxon>
        <taxon>Panicodae</taxon>
        <taxon>Paniceae</taxon>
        <taxon>Panicinae</taxon>
        <taxon>Panicum</taxon>
        <taxon>Panicum sect. Panicum</taxon>
    </lineage>
</organism>